<evidence type="ECO:0000313" key="5">
    <source>
        <dbReference type="EMBL" id="CAF9939746.1"/>
    </source>
</evidence>
<dbReference type="Gene3D" id="2.120.10.30">
    <property type="entry name" value="TolB, C-terminal domain"/>
    <property type="match status" value="1"/>
</dbReference>
<dbReference type="InterPro" id="IPR011042">
    <property type="entry name" value="6-blade_b-propeller_TolB-like"/>
</dbReference>
<dbReference type="EMBL" id="CAJPDS010000137">
    <property type="protein sequence ID" value="CAF9939746.1"/>
    <property type="molecule type" value="Genomic_DNA"/>
</dbReference>
<dbReference type="Pfam" id="PF03022">
    <property type="entry name" value="MRJP"/>
    <property type="match status" value="1"/>
</dbReference>
<dbReference type="PANTHER" id="PTHR10009">
    <property type="entry name" value="PROTEIN YELLOW-RELATED"/>
    <property type="match status" value="1"/>
</dbReference>
<proteinExistence type="inferred from homology"/>
<evidence type="ECO:0000256" key="4">
    <source>
        <dbReference type="SAM" id="SignalP"/>
    </source>
</evidence>
<dbReference type="PANTHER" id="PTHR10009:SF18">
    <property type="entry name" value="PROTEIN YELLOW-LIKE PROTEIN"/>
    <property type="match status" value="1"/>
</dbReference>
<keyword evidence="6" id="KW-1185">Reference proteome</keyword>
<organism evidence="5 6">
    <name type="scientific">Heterodermia speciosa</name>
    <dbReference type="NCBI Taxonomy" id="116794"/>
    <lineage>
        <taxon>Eukaryota</taxon>
        <taxon>Fungi</taxon>
        <taxon>Dikarya</taxon>
        <taxon>Ascomycota</taxon>
        <taxon>Pezizomycotina</taxon>
        <taxon>Lecanoromycetes</taxon>
        <taxon>OSLEUM clade</taxon>
        <taxon>Lecanoromycetidae</taxon>
        <taxon>Caliciales</taxon>
        <taxon>Physciaceae</taxon>
        <taxon>Heterodermia</taxon>
    </lineage>
</organism>
<comment type="similarity">
    <text evidence="2">Belongs to the major royal jelly protein family.</text>
</comment>
<evidence type="ECO:0008006" key="7">
    <source>
        <dbReference type="Google" id="ProtNLM"/>
    </source>
</evidence>
<dbReference type="OrthoDB" id="7776143at2759"/>
<accession>A0A8H3J2Y7</accession>
<comment type="caution">
    <text evidence="5">The sequence shown here is derived from an EMBL/GenBank/DDBJ whole genome shotgun (WGS) entry which is preliminary data.</text>
</comment>
<dbReference type="SUPFAM" id="SSF101898">
    <property type="entry name" value="NHL repeat"/>
    <property type="match status" value="1"/>
</dbReference>
<evidence type="ECO:0000256" key="2">
    <source>
        <dbReference type="ARBA" id="ARBA00009127"/>
    </source>
</evidence>
<protein>
    <recommendedName>
        <fullName evidence="7">Major royal jelly protein</fullName>
    </recommendedName>
</protein>
<feature type="signal peptide" evidence="4">
    <location>
        <begin position="1"/>
        <end position="19"/>
    </location>
</feature>
<keyword evidence="4" id="KW-0732">Signal</keyword>
<evidence type="ECO:0000256" key="3">
    <source>
        <dbReference type="ARBA" id="ARBA00022525"/>
    </source>
</evidence>
<dbReference type="Proteomes" id="UP000664521">
    <property type="component" value="Unassembled WGS sequence"/>
</dbReference>
<reference evidence="5" key="1">
    <citation type="submission" date="2021-03" db="EMBL/GenBank/DDBJ databases">
        <authorList>
            <person name="Tagirdzhanova G."/>
        </authorList>
    </citation>
    <scope>NUCLEOTIDE SEQUENCE</scope>
</reference>
<name>A0A8H3J2Y7_9LECA</name>
<keyword evidence="3" id="KW-0964">Secreted</keyword>
<feature type="chain" id="PRO_5034039245" description="Major royal jelly protein" evidence="4">
    <location>
        <begin position="20"/>
        <end position="413"/>
    </location>
</feature>
<evidence type="ECO:0000256" key="1">
    <source>
        <dbReference type="ARBA" id="ARBA00004613"/>
    </source>
</evidence>
<comment type="subcellular location">
    <subcellularLocation>
        <location evidence="1">Secreted</location>
    </subcellularLocation>
</comment>
<dbReference type="GO" id="GO:0005576">
    <property type="term" value="C:extracellular region"/>
    <property type="evidence" value="ECO:0007669"/>
    <property type="project" value="UniProtKB-SubCell"/>
</dbReference>
<gene>
    <name evidence="5" type="ORF">HETSPECPRED_001878</name>
</gene>
<dbReference type="InterPro" id="IPR017996">
    <property type="entry name" value="MRJP/yellow-related"/>
</dbReference>
<evidence type="ECO:0000313" key="6">
    <source>
        <dbReference type="Proteomes" id="UP000664521"/>
    </source>
</evidence>
<dbReference type="AlphaFoldDB" id="A0A8H3J2Y7"/>
<sequence length="413" mass="45158">MQSATYILASLAAFGDTFAQQLPQDPGVTGPPVDIVHLYNDLYPQGVAVSSSGRKFSSYARALDPNNTAYTVAELIGEDHEVPFPSADFNKPPGGPINYTVSPAVGANDHDHLIGAQSVVVDPLDRLWIIDTGRAITDNFTVVPASPGGAKLIGIDLTTNKTFKTIVFPPNVVYPDSYINDVRFDLRRNVSGTSGQGVAYMTDSSPEGRNGIITIDLGTSESWRHLDNTLQVTSEPGFVPIIWGEAIYNIDTNTGRLLQSSFGSDGIALSADGDTLYWCPIGSRTLYSIPTARLRDRGPTSELMAQQSVVSHGQKGISDGLETDSNNRIYIGDIEGNGINIFHPNNGSLTVYVRDPRIAWPDTFSVTEDGYIYWVNDQYWRTPTFYPQTDRREKPFTLMRVKCPDGGKKVLLK</sequence>